<dbReference type="GO" id="GO:0004527">
    <property type="term" value="F:exonuclease activity"/>
    <property type="evidence" value="ECO:0007669"/>
    <property type="project" value="UniProtKB-KW"/>
</dbReference>
<organism evidence="9 10">
    <name type="scientific">Youngiibacter multivorans</name>
    <dbReference type="NCBI Taxonomy" id="937251"/>
    <lineage>
        <taxon>Bacteria</taxon>
        <taxon>Bacillati</taxon>
        <taxon>Bacillota</taxon>
        <taxon>Clostridia</taxon>
        <taxon>Eubacteriales</taxon>
        <taxon>Clostridiaceae</taxon>
        <taxon>Youngiibacter</taxon>
    </lineage>
</organism>
<evidence type="ECO:0000259" key="8">
    <source>
        <dbReference type="Pfam" id="PF17768"/>
    </source>
</evidence>
<dbReference type="Gene3D" id="3.90.1640.30">
    <property type="match status" value="1"/>
</dbReference>
<dbReference type="InterPro" id="IPR004610">
    <property type="entry name" value="RecJ"/>
</dbReference>
<dbReference type="InterPro" id="IPR038763">
    <property type="entry name" value="DHH_sf"/>
</dbReference>
<keyword evidence="3" id="KW-0540">Nuclease</keyword>
<feature type="domain" description="DDH" evidence="6">
    <location>
        <begin position="77"/>
        <end position="233"/>
    </location>
</feature>
<evidence type="ECO:0000259" key="7">
    <source>
        <dbReference type="Pfam" id="PF02272"/>
    </source>
</evidence>
<comment type="caution">
    <text evidence="9">The sequence shown here is derived from an EMBL/GenBank/DDBJ whole genome shotgun (WGS) entry which is preliminary data.</text>
</comment>
<dbReference type="Proteomes" id="UP001519271">
    <property type="component" value="Unassembled WGS sequence"/>
</dbReference>
<dbReference type="PANTHER" id="PTHR30255:SF2">
    <property type="entry name" value="SINGLE-STRANDED-DNA-SPECIFIC EXONUCLEASE RECJ"/>
    <property type="match status" value="1"/>
</dbReference>
<comment type="similarity">
    <text evidence="1">Belongs to the RecJ family.</text>
</comment>
<accession>A0ABS4G1B2</accession>
<dbReference type="InterPro" id="IPR051673">
    <property type="entry name" value="SSDNA_exonuclease_RecJ"/>
</dbReference>
<dbReference type="Pfam" id="PF01368">
    <property type="entry name" value="DHH"/>
    <property type="match status" value="1"/>
</dbReference>
<name>A0ABS4G1B2_9CLOT</name>
<keyword evidence="4 9" id="KW-0378">Hydrolase</keyword>
<evidence type="ECO:0000313" key="10">
    <source>
        <dbReference type="Proteomes" id="UP001519271"/>
    </source>
</evidence>
<sequence length="585" mass="64364">MARWFIKGASGSLSEIVQNAKVSPLIARLLLNRGVDTAEKAEMFLNGGIGQLRDPFIMKDMMKGAGIIRDAILEKKNIVIYGDYDADGVTSTAILKKALERLGAQVSCWIPHREEEGYGMNLERVRILREEGAEVILTCDNGISAFEEIGLAKGIGMQVVVTDHHDIPMGEHEGMLLPPADAIINPHRRDEEYPFSGFSGAGIAYKFSSALFSLMGAQFDISDELLELAAIGTICDVVDLSDENRIIAREGLNILNRTRNKGLQALIKASDLEGKTIGAYHIGFIIGPCINATGRLESARLALELLTTESMSRAFELAVNLVELNTRRQELTTEALESVLKKIGEEGQEESRIIVVYDRSVHESIAGIVAGRVKEMFSRPAIVLTGGRDNPKGSGRSIEEFNMIEAIRECDDILLKYGGHPMACGLSIEEGNIEDFRRRLNGKCSLKPEDLVPKISIDVPLRFDTVTMKDIGDISTLEPYGKGNPSPVFGDKGVEVVSSRFIGREKNHVKLSFRRGNSITDGIWFNGSDRYLSMVNDGNGTAYTVDDTIRDVFLDLVYYPDINEYNGNKSIQLNVKDARVSGRNG</sequence>
<dbReference type="RefSeq" id="WP_209458573.1">
    <property type="nucleotide sequence ID" value="NZ_JAGGKC010000005.1"/>
</dbReference>
<protein>
    <recommendedName>
        <fullName evidence="2">Single-stranded-DNA-specific exonuclease RecJ</fullName>
    </recommendedName>
</protein>
<keyword evidence="10" id="KW-1185">Reference proteome</keyword>
<dbReference type="Gene3D" id="3.10.310.30">
    <property type="match status" value="1"/>
</dbReference>
<dbReference type="PANTHER" id="PTHR30255">
    <property type="entry name" value="SINGLE-STRANDED-DNA-SPECIFIC EXONUCLEASE RECJ"/>
    <property type="match status" value="1"/>
</dbReference>
<dbReference type="InterPro" id="IPR003156">
    <property type="entry name" value="DHHA1_dom"/>
</dbReference>
<evidence type="ECO:0000313" key="9">
    <source>
        <dbReference type="EMBL" id="MBP1918334.1"/>
    </source>
</evidence>
<dbReference type="InterPro" id="IPR041122">
    <property type="entry name" value="RecJ_OB"/>
</dbReference>
<evidence type="ECO:0000256" key="4">
    <source>
        <dbReference type="ARBA" id="ARBA00022801"/>
    </source>
</evidence>
<evidence type="ECO:0000259" key="6">
    <source>
        <dbReference type="Pfam" id="PF01368"/>
    </source>
</evidence>
<feature type="domain" description="DHHA1" evidence="7">
    <location>
        <begin position="352"/>
        <end position="442"/>
    </location>
</feature>
<evidence type="ECO:0000256" key="3">
    <source>
        <dbReference type="ARBA" id="ARBA00022722"/>
    </source>
</evidence>
<dbReference type="SUPFAM" id="SSF64182">
    <property type="entry name" value="DHH phosphoesterases"/>
    <property type="match status" value="1"/>
</dbReference>
<dbReference type="EMBL" id="JAGGKC010000005">
    <property type="protein sequence ID" value="MBP1918334.1"/>
    <property type="molecule type" value="Genomic_DNA"/>
</dbReference>
<evidence type="ECO:0000256" key="2">
    <source>
        <dbReference type="ARBA" id="ARBA00019841"/>
    </source>
</evidence>
<dbReference type="InterPro" id="IPR001667">
    <property type="entry name" value="DDH_dom"/>
</dbReference>
<dbReference type="NCBIfam" id="TIGR00644">
    <property type="entry name" value="recJ"/>
    <property type="match status" value="1"/>
</dbReference>
<keyword evidence="5 9" id="KW-0269">Exonuclease</keyword>
<proteinExistence type="inferred from homology"/>
<gene>
    <name evidence="9" type="ORF">J2Z34_000806</name>
</gene>
<reference evidence="9 10" key="1">
    <citation type="submission" date="2021-03" db="EMBL/GenBank/DDBJ databases">
        <title>Genomic Encyclopedia of Type Strains, Phase IV (KMG-IV): sequencing the most valuable type-strain genomes for metagenomic binning, comparative biology and taxonomic classification.</title>
        <authorList>
            <person name="Goeker M."/>
        </authorList>
    </citation>
    <scope>NUCLEOTIDE SEQUENCE [LARGE SCALE GENOMIC DNA]</scope>
    <source>
        <strain evidence="9 10">DSM 6139</strain>
    </source>
</reference>
<dbReference type="Pfam" id="PF02272">
    <property type="entry name" value="DHHA1"/>
    <property type="match status" value="1"/>
</dbReference>
<feature type="domain" description="RecJ OB" evidence="8">
    <location>
        <begin position="457"/>
        <end position="577"/>
    </location>
</feature>
<evidence type="ECO:0000256" key="1">
    <source>
        <dbReference type="ARBA" id="ARBA00005915"/>
    </source>
</evidence>
<dbReference type="Pfam" id="PF17768">
    <property type="entry name" value="RecJ_OB"/>
    <property type="match status" value="1"/>
</dbReference>
<evidence type="ECO:0000256" key="5">
    <source>
        <dbReference type="ARBA" id="ARBA00022839"/>
    </source>
</evidence>